<keyword evidence="1" id="KW-0472">Membrane</keyword>
<evidence type="ECO:0000259" key="3">
    <source>
        <dbReference type="Pfam" id="PF00144"/>
    </source>
</evidence>
<evidence type="ECO:0000313" key="5">
    <source>
        <dbReference type="Proteomes" id="UP000007718"/>
    </source>
</evidence>
<dbReference type="eggNOG" id="COG1680">
    <property type="taxonomic scope" value="Bacteria"/>
</dbReference>
<feature type="domain" description="Beta-lactamase-related" evidence="3">
    <location>
        <begin position="34"/>
        <end position="340"/>
    </location>
</feature>
<feature type="transmembrane region" description="Helical" evidence="1">
    <location>
        <begin position="431"/>
        <end position="451"/>
    </location>
</feature>
<sequence>MRVLLLPTLLCGLAFAQQPTQLPATPPLAPEQVNAVIQQFQRQMGVPGVAVAVVQQGQSRLYGSGLSPQTPVAIASMSKSFTALATLQLVESGQLQLDRPVAEMLPTFQMADLRAQHITVRHLLNQTSGLSDLTAGQGLGSQRVTRQNLLEDLRRAQLSAAPGAQFEYANVNYALLALLIEQATGEPFGDTLQRRVLQPLGMDAYTAENCAEMFPGQAGGHTMLLKLALPAREPAGLCLGSGGVVTSAEALGRWLQEQFGPRPQLMTAQQRRLMQEPPHGAESTYGMGWYEIKQPELPPYLGHGGNLVTAASHMVYDPSTDTAIAVLLDSNGPAALLSLNLLRAQHGLPVQPMRSPTFLLDLTLLVLGTVLTLWAAWSHRQHTHWQKRTRTWPRWRRVMSLLALALFPAGVAALPWFAFGASPLAWPTTLTLLPSSAALWVAALACAGLLGRRLRTA</sequence>
<dbReference type="Pfam" id="PF00144">
    <property type="entry name" value="Beta-lactamase"/>
    <property type="match status" value="1"/>
</dbReference>
<reference evidence="4 5" key="2">
    <citation type="journal article" date="2012" name="Stand. Genomic Sci.">
        <title>Complete genome sequence of the orange-red pigmented, radioresistant Deinococcus proteolyticus type strain (MRP(T)).</title>
        <authorList>
            <person name="Copeland A."/>
            <person name="Zeytun A."/>
            <person name="Yassawong M."/>
            <person name="Nolan M."/>
            <person name="Lucas S."/>
            <person name="Hammon N."/>
            <person name="Deshpande S."/>
            <person name="Cheng J.F."/>
            <person name="Han C."/>
            <person name="Tapia R."/>
            <person name="Goodwin L.A."/>
            <person name="Pitluck S."/>
            <person name="Mavromatis K."/>
            <person name="Liolios K."/>
            <person name="Pagani I."/>
            <person name="Ivanova N."/>
            <person name="Mikhailova N."/>
            <person name="Pati A."/>
            <person name="Chen A."/>
            <person name="Palaniappan K."/>
            <person name="Land M."/>
            <person name="Hauser L."/>
            <person name="Jeffries C.D."/>
            <person name="Brambilla E.M."/>
            <person name="Rohde M."/>
            <person name="Sikorski J."/>
            <person name="Pukall R."/>
            <person name="Goker M."/>
            <person name="Detter J.C."/>
            <person name="Woyke T."/>
            <person name="Bristow J."/>
            <person name="Eisen J.A."/>
            <person name="Markowitz V."/>
            <person name="Hugenholtz P."/>
            <person name="Kyrpides N.C."/>
            <person name="Klenk H.P."/>
            <person name="Lapidus A."/>
        </authorList>
    </citation>
    <scope>NUCLEOTIDE SEQUENCE [LARGE SCALE GENOMIC DNA]</scope>
    <source>
        <strain evidence="5">ATCC 35074 / DSM 20540 / JCM 6276 / NBRC 101906 / NCIMB 13154 / VKM Ac-1939 / CCM 2703 / MRP</strain>
    </source>
</reference>
<dbReference type="KEGG" id="dpt:Deipr_0237"/>
<keyword evidence="2" id="KW-0732">Signal</keyword>
<dbReference type="Gene3D" id="3.40.710.10">
    <property type="entry name" value="DD-peptidase/beta-lactamase superfamily"/>
    <property type="match status" value="1"/>
</dbReference>
<evidence type="ECO:0000313" key="4">
    <source>
        <dbReference type="EMBL" id="ADY25410.1"/>
    </source>
</evidence>
<evidence type="ECO:0000256" key="1">
    <source>
        <dbReference type="SAM" id="Phobius"/>
    </source>
</evidence>
<dbReference type="InterPro" id="IPR050491">
    <property type="entry name" value="AmpC-like"/>
</dbReference>
<protein>
    <submittedName>
        <fullName evidence="4">Beta-lactamase</fullName>
    </submittedName>
</protein>
<name>F0RJ02_DEIPM</name>
<dbReference type="EMBL" id="CP002536">
    <property type="protein sequence ID" value="ADY25410.1"/>
    <property type="molecule type" value="Genomic_DNA"/>
</dbReference>
<feature type="chain" id="PRO_5003259441" evidence="2">
    <location>
        <begin position="17"/>
        <end position="457"/>
    </location>
</feature>
<reference evidence="5" key="1">
    <citation type="submission" date="2011-02" db="EMBL/GenBank/DDBJ databases">
        <title>The complete sequence of chromosome of Deinococcus proteolyticus DSM 20540.</title>
        <authorList>
            <consortium name="US DOE Joint Genome Institute (JGI-PGF)"/>
            <person name="Lucas S."/>
            <person name="Copeland A."/>
            <person name="Lapidus A."/>
            <person name="Bruce D."/>
            <person name="Goodwin L."/>
            <person name="Pitluck S."/>
            <person name="Kyrpides N."/>
            <person name="Mavromatis K."/>
            <person name="Pagani I."/>
            <person name="Ivanova N."/>
            <person name="Ovchinnikova G."/>
            <person name="Zeytun A."/>
            <person name="Detter J.C."/>
            <person name="Han C."/>
            <person name="Land M."/>
            <person name="Hauser L."/>
            <person name="Markowitz V."/>
            <person name="Cheng J.-F."/>
            <person name="Hugenholtz P."/>
            <person name="Woyke T."/>
            <person name="Wu D."/>
            <person name="Pukall R."/>
            <person name="Steenblock K."/>
            <person name="Brambilla E."/>
            <person name="Klenk H.-P."/>
            <person name="Eisen J.A."/>
        </authorList>
    </citation>
    <scope>NUCLEOTIDE SEQUENCE [LARGE SCALE GENOMIC DNA]</scope>
    <source>
        <strain evidence="5">ATCC 35074 / DSM 20540 / JCM 6276 / NBRC 101906 / NCIMB 13154 / VKM Ac-1939 / CCM 2703 / MRP</strain>
    </source>
</reference>
<dbReference type="InterPro" id="IPR001466">
    <property type="entry name" value="Beta-lactam-related"/>
</dbReference>
<gene>
    <name evidence="4" type="ordered locus">Deipr_0237</name>
</gene>
<dbReference type="InterPro" id="IPR012338">
    <property type="entry name" value="Beta-lactam/transpept-like"/>
</dbReference>
<accession>F0RJ02</accession>
<dbReference type="HOGENOM" id="CLU_020027_4_1_0"/>
<feature type="signal peptide" evidence="2">
    <location>
        <begin position="1"/>
        <end position="16"/>
    </location>
</feature>
<dbReference type="Proteomes" id="UP000007718">
    <property type="component" value="Chromosome"/>
</dbReference>
<dbReference type="STRING" id="693977.Deipr_0237"/>
<feature type="transmembrane region" description="Helical" evidence="1">
    <location>
        <begin position="398"/>
        <end position="419"/>
    </location>
</feature>
<dbReference type="RefSeq" id="WP_013614019.1">
    <property type="nucleotide sequence ID" value="NC_015161.1"/>
</dbReference>
<dbReference type="PANTHER" id="PTHR46825">
    <property type="entry name" value="D-ALANYL-D-ALANINE-CARBOXYPEPTIDASE/ENDOPEPTIDASE AMPH"/>
    <property type="match status" value="1"/>
</dbReference>
<keyword evidence="1" id="KW-1133">Transmembrane helix</keyword>
<dbReference type="OrthoDB" id="9770183at2"/>
<dbReference type="PANTHER" id="PTHR46825:SF9">
    <property type="entry name" value="BETA-LACTAMASE-RELATED DOMAIN-CONTAINING PROTEIN"/>
    <property type="match status" value="1"/>
</dbReference>
<organism evidence="4 5">
    <name type="scientific">Deinococcus proteolyticus (strain ATCC 35074 / DSM 20540 / JCM 6276 / NBRC 101906 / NCIMB 13154 / VKM Ac-1939 / CCM 2703 / MRP)</name>
    <dbReference type="NCBI Taxonomy" id="693977"/>
    <lineage>
        <taxon>Bacteria</taxon>
        <taxon>Thermotogati</taxon>
        <taxon>Deinococcota</taxon>
        <taxon>Deinococci</taxon>
        <taxon>Deinococcales</taxon>
        <taxon>Deinococcaceae</taxon>
        <taxon>Deinococcus</taxon>
    </lineage>
</organism>
<keyword evidence="1" id="KW-0812">Transmembrane</keyword>
<dbReference type="AlphaFoldDB" id="F0RJ02"/>
<proteinExistence type="predicted"/>
<evidence type="ECO:0000256" key="2">
    <source>
        <dbReference type="SAM" id="SignalP"/>
    </source>
</evidence>
<dbReference type="SUPFAM" id="SSF56601">
    <property type="entry name" value="beta-lactamase/transpeptidase-like"/>
    <property type="match status" value="1"/>
</dbReference>
<keyword evidence="5" id="KW-1185">Reference proteome</keyword>
<feature type="transmembrane region" description="Helical" evidence="1">
    <location>
        <begin position="358"/>
        <end position="377"/>
    </location>
</feature>